<dbReference type="Pfam" id="PF01657">
    <property type="entry name" value="Stress-antifung"/>
    <property type="match status" value="2"/>
</dbReference>
<evidence type="ECO:0000256" key="8">
    <source>
        <dbReference type="ARBA" id="ARBA00022741"/>
    </source>
</evidence>
<dbReference type="CDD" id="cd14066">
    <property type="entry name" value="STKc_IRAK"/>
    <property type="match status" value="1"/>
</dbReference>
<evidence type="ECO:0000256" key="11">
    <source>
        <dbReference type="ARBA" id="ARBA00022989"/>
    </source>
</evidence>
<evidence type="ECO:0000256" key="5">
    <source>
        <dbReference type="ARBA" id="ARBA00022692"/>
    </source>
</evidence>
<dbReference type="Pfam" id="PF07714">
    <property type="entry name" value="PK_Tyr_Ser-Thr"/>
    <property type="match status" value="1"/>
</dbReference>
<dbReference type="FunFam" id="3.30.430.20:FF:000005">
    <property type="entry name" value="Cysteine-rich receptor-like protein kinase 2"/>
    <property type="match status" value="1"/>
</dbReference>
<accession>A0ABD3A3S8</accession>
<dbReference type="Proteomes" id="UP001630127">
    <property type="component" value="Unassembled WGS sequence"/>
</dbReference>
<protein>
    <recommendedName>
        <fullName evidence="23">Cysteine-rich receptor-like protein kinase 42</fullName>
    </recommendedName>
</protein>
<evidence type="ECO:0000256" key="7">
    <source>
        <dbReference type="ARBA" id="ARBA00022737"/>
    </source>
</evidence>
<evidence type="ECO:0000256" key="13">
    <source>
        <dbReference type="ARBA" id="ARBA00023170"/>
    </source>
</evidence>
<dbReference type="FunFam" id="3.30.200.20:FF:000177">
    <property type="entry name" value="Cysteine-rich receptor-like protein kinase 2"/>
    <property type="match status" value="1"/>
</dbReference>
<dbReference type="EMBL" id="JBJUIK010000005">
    <property type="protein sequence ID" value="KAL3526401.1"/>
    <property type="molecule type" value="Genomic_DNA"/>
</dbReference>
<evidence type="ECO:0000313" key="21">
    <source>
        <dbReference type="EMBL" id="KAL3526401.1"/>
    </source>
</evidence>
<feature type="signal peptide" evidence="18">
    <location>
        <begin position="1"/>
        <end position="27"/>
    </location>
</feature>
<keyword evidence="12 17" id="KW-0472">Membrane</keyword>
<evidence type="ECO:0000256" key="9">
    <source>
        <dbReference type="ARBA" id="ARBA00022777"/>
    </source>
</evidence>
<keyword evidence="8" id="KW-0547">Nucleotide-binding</keyword>
<dbReference type="InterPro" id="IPR038408">
    <property type="entry name" value="GNK2_sf"/>
</dbReference>
<evidence type="ECO:0000256" key="12">
    <source>
        <dbReference type="ARBA" id="ARBA00023136"/>
    </source>
</evidence>
<evidence type="ECO:0008006" key="23">
    <source>
        <dbReference type="Google" id="ProtNLM"/>
    </source>
</evidence>
<dbReference type="PROSITE" id="PS51473">
    <property type="entry name" value="GNK2"/>
    <property type="match status" value="2"/>
</dbReference>
<dbReference type="InterPro" id="IPR008271">
    <property type="entry name" value="Ser/Thr_kinase_AS"/>
</dbReference>
<keyword evidence="9" id="KW-0418">Kinase</keyword>
<evidence type="ECO:0000256" key="4">
    <source>
        <dbReference type="ARBA" id="ARBA00022679"/>
    </source>
</evidence>
<reference evidence="21 22" key="1">
    <citation type="submission" date="2024-11" db="EMBL/GenBank/DDBJ databases">
        <title>A near-complete genome assembly of Cinchona calisaya.</title>
        <authorList>
            <person name="Lian D.C."/>
            <person name="Zhao X.W."/>
            <person name="Wei L."/>
        </authorList>
    </citation>
    <scope>NUCLEOTIDE SEQUENCE [LARGE SCALE GENOMIC DNA]</scope>
    <source>
        <tissue evidence="21">Nenye</tissue>
    </source>
</reference>
<evidence type="ECO:0000256" key="14">
    <source>
        <dbReference type="ARBA" id="ARBA00023180"/>
    </source>
</evidence>
<dbReference type="GO" id="GO:0004674">
    <property type="term" value="F:protein serine/threonine kinase activity"/>
    <property type="evidence" value="ECO:0007669"/>
    <property type="project" value="UniProtKB-KW"/>
</dbReference>
<evidence type="ECO:0000259" key="19">
    <source>
        <dbReference type="PROSITE" id="PS50011"/>
    </source>
</evidence>
<keyword evidence="4" id="KW-0808">Transferase</keyword>
<dbReference type="PANTHER" id="PTHR47973">
    <property type="entry name" value="CYSTEINE-RICH RECEPTOR-LIKE PROTEIN KINASE 3"/>
    <property type="match status" value="1"/>
</dbReference>
<name>A0ABD3A3S8_9GENT</name>
<dbReference type="GO" id="GO:0016020">
    <property type="term" value="C:membrane"/>
    <property type="evidence" value="ECO:0007669"/>
    <property type="project" value="UniProtKB-SubCell"/>
</dbReference>
<dbReference type="GO" id="GO:0005524">
    <property type="term" value="F:ATP binding"/>
    <property type="evidence" value="ECO:0007669"/>
    <property type="project" value="UniProtKB-KW"/>
</dbReference>
<dbReference type="PROSITE" id="PS00108">
    <property type="entry name" value="PROTEIN_KINASE_ST"/>
    <property type="match status" value="1"/>
</dbReference>
<comment type="catalytic activity">
    <reaction evidence="15">
        <text>L-seryl-[protein] + ATP = O-phospho-L-seryl-[protein] + ADP + H(+)</text>
        <dbReference type="Rhea" id="RHEA:17989"/>
        <dbReference type="Rhea" id="RHEA-COMP:9863"/>
        <dbReference type="Rhea" id="RHEA-COMP:11604"/>
        <dbReference type="ChEBI" id="CHEBI:15378"/>
        <dbReference type="ChEBI" id="CHEBI:29999"/>
        <dbReference type="ChEBI" id="CHEBI:30616"/>
        <dbReference type="ChEBI" id="CHEBI:83421"/>
        <dbReference type="ChEBI" id="CHEBI:456216"/>
    </reaction>
</comment>
<comment type="catalytic activity">
    <reaction evidence="16">
        <text>L-threonyl-[protein] + ATP = O-phospho-L-threonyl-[protein] + ADP + H(+)</text>
        <dbReference type="Rhea" id="RHEA:46608"/>
        <dbReference type="Rhea" id="RHEA-COMP:11060"/>
        <dbReference type="Rhea" id="RHEA-COMP:11605"/>
        <dbReference type="ChEBI" id="CHEBI:15378"/>
        <dbReference type="ChEBI" id="CHEBI:30013"/>
        <dbReference type="ChEBI" id="CHEBI:30616"/>
        <dbReference type="ChEBI" id="CHEBI:61977"/>
        <dbReference type="ChEBI" id="CHEBI:456216"/>
    </reaction>
</comment>
<keyword evidence="11 17" id="KW-1133">Transmembrane helix</keyword>
<dbReference type="FunFam" id="1.10.510.10:FF:000336">
    <property type="entry name" value="Cysteine-rich receptor-like protein kinase 2"/>
    <property type="match status" value="1"/>
</dbReference>
<dbReference type="InterPro" id="IPR011009">
    <property type="entry name" value="Kinase-like_dom_sf"/>
</dbReference>
<evidence type="ECO:0000256" key="10">
    <source>
        <dbReference type="ARBA" id="ARBA00022840"/>
    </source>
</evidence>
<evidence type="ECO:0000256" key="3">
    <source>
        <dbReference type="ARBA" id="ARBA00022553"/>
    </source>
</evidence>
<feature type="chain" id="PRO_5044772042" description="Cysteine-rich receptor-like protein kinase 42" evidence="18">
    <location>
        <begin position="28"/>
        <end position="668"/>
    </location>
</feature>
<keyword evidence="22" id="KW-1185">Reference proteome</keyword>
<gene>
    <name evidence="21" type="ORF">ACH5RR_011057</name>
</gene>
<dbReference type="InterPro" id="IPR002902">
    <property type="entry name" value="GNK2"/>
</dbReference>
<evidence type="ECO:0000259" key="20">
    <source>
        <dbReference type="PROSITE" id="PS51473"/>
    </source>
</evidence>
<keyword evidence="13" id="KW-0675">Receptor</keyword>
<dbReference type="Gene3D" id="1.10.510.10">
    <property type="entry name" value="Transferase(Phosphotransferase) domain 1"/>
    <property type="match status" value="1"/>
</dbReference>
<evidence type="ECO:0000313" key="22">
    <source>
        <dbReference type="Proteomes" id="UP001630127"/>
    </source>
</evidence>
<evidence type="ECO:0000256" key="18">
    <source>
        <dbReference type="SAM" id="SignalP"/>
    </source>
</evidence>
<evidence type="ECO:0000256" key="15">
    <source>
        <dbReference type="ARBA" id="ARBA00047558"/>
    </source>
</evidence>
<keyword evidence="3" id="KW-0597">Phosphoprotein</keyword>
<dbReference type="SMART" id="SM00220">
    <property type="entry name" value="S_TKc"/>
    <property type="match status" value="1"/>
</dbReference>
<dbReference type="Gene3D" id="3.30.200.20">
    <property type="entry name" value="Phosphorylase Kinase, domain 1"/>
    <property type="match status" value="1"/>
</dbReference>
<feature type="domain" description="Protein kinase" evidence="19">
    <location>
        <begin position="321"/>
        <end position="605"/>
    </location>
</feature>
<keyword evidence="10" id="KW-0067">ATP-binding</keyword>
<feature type="domain" description="Gnk2-homologous" evidence="20">
    <location>
        <begin position="142"/>
        <end position="242"/>
    </location>
</feature>
<evidence type="ECO:0000256" key="1">
    <source>
        <dbReference type="ARBA" id="ARBA00004167"/>
    </source>
</evidence>
<evidence type="ECO:0000256" key="17">
    <source>
        <dbReference type="SAM" id="Phobius"/>
    </source>
</evidence>
<evidence type="ECO:0000256" key="2">
    <source>
        <dbReference type="ARBA" id="ARBA00022527"/>
    </source>
</evidence>
<comment type="caution">
    <text evidence="21">The sequence shown here is derived from an EMBL/GenBank/DDBJ whole genome shotgun (WGS) entry which is preliminary data.</text>
</comment>
<keyword evidence="5 17" id="KW-0812">Transmembrane</keyword>
<dbReference type="InterPro" id="IPR000719">
    <property type="entry name" value="Prot_kinase_dom"/>
</dbReference>
<dbReference type="PROSITE" id="PS50011">
    <property type="entry name" value="PROTEIN_KINASE_DOM"/>
    <property type="match status" value="1"/>
</dbReference>
<feature type="transmembrane region" description="Helical" evidence="17">
    <location>
        <begin position="261"/>
        <end position="282"/>
    </location>
</feature>
<dbReference type="InterPro" id="IPR052059">
    <property type="entry name" value="CR_Ser/Thr_kinase"/>
</dbReference>
<dbReference type="AlphaFoldDB" id="A0ABD3A3S8"/>
<keyword evidence="14" id="KW-0325">Glycoprotein</keyword>
<dbReference type="InterPro" id="IPR001245">
    <property type="entry name" value="Ser-Thr/Tyr_kinase_cat_dom"/>
</dbReference>
<keyword evidence="7" id="KW-0677">Repeat</keyword>
<dbReference type="Gene3D" id="3.30.430.20">
    <property type="entry name" value="Gnk2 domain, C-X8-C-X2-C motif"/>
    <property type="match status" value="2"/>
</dbReference>
<proteinExistence type="predicted"/>
<feature type="domain" description="Gnk2-homologous" evidence="20">
    <location>
        <begin position="31"/>
        <end position="133"/>
    </location>
</feature>
<organism evidence="21 22">
    <name type="scientific">Cinchona calisaya</name>
    <dbReference type="NCBI Taxonomy" id="153742"/>
    <lineage>
        <taxon>Eukaryota</taxon>
        <taxon>Viridiplantae</taxon>
        <taxon>Streptophyta</taxon>
        <taxon>Embryophyta</taxon>
        <taxon>Tracheophyta</taxon>
        <taxon>Spermatophyta</taxon>
        <taxon>Magnoliopsida</taxon>
        <taxon>eudicotyledons</taxon>
        <taxon>Gunneridae</taxon>
        <taxon>Pentapetalae</taxon>
        <taxon>asterids</taxon>
        <taxon>lamiids</taxon>
        <taxon>Gentianales</taxon>
        <taxon>Rubiaceae</taxon>
        <taxon>Cinchonoideae</taxon>
        <taxon>Cinchoneae</taxon>
        <taxon>Cinchona</taxon>
    </lineage>
</organism>
<keyword evidence="2" id="KW-0723">Serine/threonine-protein kinase</keyword>
<dbReference type="CDD" id="cd23509">
    <property type="entry name" value="Gnk2-like"/>
    <property type="match status" value="2"/>
</dbReference>
<sequence>MQFSSQNLVHFTSWLIFLLNFISFSLSDPRISEAGLFCSKNRVAPNTSLFFPIFVKEMEVISTLVTNNSWGHYAVNGTQISIYALAQCYQDLSQTDCLLCYAASRTWLPRCLPAVSARIYLDGCFLRYDDHNFFNESIDPIMDTANCSSSSGVASAEEAPSFRTSVEELIENVTVAAVMNKGYAVKGLSGVYGLAQCWKTLSNEGCKECLAKASRNVKGCLPSREGRGLNAGCYLRYSTEKFYTDQNASNTSRASRTGKTVAISSSVAAFCMLSFFAAYAFYARFKKTKQERKNLGRILNAYNKSNLNFKYETLEKATNYFDLKMKIGQGGAGSVYRGTLPDGKVIAVKRLFYNTRQWVDEFFNEVNLISGIQHKNLVKLLGCSIEGPESLLVYEFVPNMSLDQYLCDKNKVRILSWKERFQIVVGTAEGIAFLHGGAEIRIVHRDIKSSNVLLDDNLSPKIADFGLARHFAEDKTHLSTGIAGTLGYMAPEYLVKGQLTEKADVYSFGVLVLEMVSGRKNNAFVEDSGSLLQTVWKFYKMDNITESVDPSLKGDFPTLEALNVLKIGLLCTQASASLRPSMEEVVQMLTDFNCEIPEPKQPPFINATLLAVNSSGSYSSTSSLLRNAFNKIEVSCTSTDQSSSLQSSSGPVRSVELRDYYNNSSSQI</sequence>
<keyword evidence="6 18" id="KW-0732">Signal</keyword>
<dbReference type="SUPFAM" id="SSF56112">
    <property type="entry name" value="Protein kinase-like (PK-like)"/>
    <property type="match status" value="1"/>
</dbReference>
<evidence type="ECO:0000256" key="16">
    <source>
        <dbReference type="ARBA" id="ARBA00047951"/>
    </source>
</evidence>
<evidence type="ECO:0000256" key="6">
    <source>
        <dbReference type="ARBA" id="ARBA00022729"/>
    </source>
</evidence>
<dbReference type="FunFam" id="3.30.430.20:FF:000015">
    <property type="entry name" value="Cysteine-rich receptor-like protein kinase 3"/>
    <property type="match status" value="1"/>
</dbReference>
<comment type="subcellular location">
    <subcellularLocation>
        <location evidence="1">Membrane</location>
        <topology evidence="1">Single-pass membrane protein</topology>
    </subcellularLocation>
</comment>